<dbReference type="NCBIfam" id="TIGR00786">
    <property type="entry name" value="dctM"/>
    <property type="match status" value="1"/>
</dbReference>
<evidence type="ECO:0000256" key="5">
    <source>
        <dbReference type="ARBA" id="ARBA00022989"/>
    </source>
</evidence>
<dbReference type="GO" id="GO:0005886">
    <property type="term" value="C:plasma membrane"/>
    <property type="evidence" value="ECO:0007669"/>
    <property type="project" value="UniProtKB-SubCell"/>
</dbReference>
<dbReference type="InterPro" id="IPR010656">
    <property type="entry name" value="DctM"/>
</dbReference>
<evidence type="ECO:0000256" key="7">
    <source>
        <dbReference type="RuleBase" id="RU369079"/>
    </source>
</evidence>
<reference evidence="9 10" key="1">
    <citation type="submission" date="2020-06" db="EMBL/GenBank/DDBJ databases">
        <title>Oricola thermophila sp. nov. isolated from a tidal sediments.</title>
        <authorList>
            <person name="Kwon K.K."/>
            <person name="Yang S.-H."/>
            <person name="Park M.-J."/>
        </authorList>
    </citation>
    <scope>NUCLEOTIDE SEQUENCE [LARGE SCALE GENOMIC DNA]</scope>
    <source>
        <strain evidence="9 10">MEBiC13590</strain>
    </source>
</reference>
<feature type="transmembrane region" description="Helical" evidence="7">
    <location>
        <begin position="129"/>
        <end position="153"/>
    </location>
</feature>
<proteinExistence type="inferred from homology"/>
<comment type="function">
    <text evidence="7">Part of the tripartite ATP-independent periplasmic (TRAP) transport system.</text>
</comment>
<evidence type="ECO:0000256" key="6">
    <source>
        <dbReference type="ARBA" id="ARBA00023136"/>
    </source>
</evidence>
<gene>
    <name evidence="9" type="ORF">HTY61_08855</name>
</gene>
<dbReference type="InterPro" id="IPR004681">
    <property type="entry name" value="TRAP_DctM"/>
</dbReference>
<comment type="subcellular location">
    <subcellularLocation>
        <location evidence="1 7">Cell inner membrane</location>
        <topology evidence="1 7">Multi-pass membrane protein</topology>
    </subcellularLocation>
</comment>
<name>A0A6N1VGY6_9HYPH</name>
<keyword evidence="5 7" id="KW-1133">Transmembrane helix</keyword>
<evidence type="ECO:0000256" key="2">
    <source>
        <dbReference type="ARBA" id="ARBA00022475"/>
    </source>
</evidence>
<dbReference type="PANTHER" id="PTHR33362">
    <property type="entry name" value="SIALIC ACID TRAP TRANSPORTER PERMEASE PROTEIN SIAT-RELATED"/>
    <property type="match status" value="1"/>
</dbReference>
<dbReference type="PIRSF" id="PIRSF006066">
    <property type="entry name" value="HI0050"/>
    <property type="match status" value="1"/>
</dbReference>
<protein>
    <recommendedName>
        <fullName evidence="7">TRAP transporter large permease protein</fullName>
    </recommendedName>
</protein>
<keyword evidence="3 7" id="KW-0997">Cell inner membrane</keyword>
<feature type="transmembrane region" description="Helical" evidence="7">
    <location>
        <begin position="208"/>
        <end position="229"/>
    </location>
</feature>
<feature type="transmembrane region" description="Helical" evidence="7">
    <location>
        <begin position="48"/>
        <end position="69"/>
    </location>
</feature>
<keyword evidence="6 7" id="KW-0472">Membrane</keyword>
<keyword evidence="7" id="KW-0813">Transport</keyword>
<keyword evidence="2" id="KW-1003">Cell membrane</keyword>
<feature type="transmembrane region" description="Helical" evidence="7">
    <location>
        <begin position="265"/>
        <end position="286"/>
    </location>
</feature>
<feature type="transmembrane region" description="Helical" evidence="7">
    <location>
        <begin position="89"/>
        <end position="117"/>
    </location>
</feature>
<feature type="transmembrane region" description="Helical" evidence="7">
    <location>
        <begin position="165"/>
        <end position="187"/>
    </location>
</feature>
<dbReference type="Proteomes" id="UP000509367">
    <property type="component" value="Chromosome"/>
</dbReference>
<dbReference type="PANTHER" id="PTHR33362:SF2">
    <property type="entry name" value="TRAP TRANSPORTER LARGE PERMEASE PROTEIN"/>
    <property type="match status" value="1"/>
</dbReference>
<dbReference type="GO" id="GO:0022857">
    <property type="term" value="F:transmembrane transporter activity"/>
    <property type="evidence" value="ECO:0007669"/>
    <property type="project" value="UniProtKB-UniRule"/>
</dbReference>
<accession>A0A6N1VGY6</accession>
<evidence type="ECO:0000313" key="10">
    <source>
        <dbReference type="Proteomes" id="UP000509367"/>
    </source>
</evidence>
<dbReference type="EMBL" id="CP054836">
    <property type="protein sequence ID" value="QKV18552.1"/>
    <property type="molecule type" value="Genomic_DNA"/>
</dbReference>
<dbReference type="KEGG" id="orm:HTY61_08855"/>
<dbReference type="RefSeq" id="WP_175276445.1">
    <property type="nucleotide sequence ID" value="NZ_CP054836.1"/>
</dbReference>
<keyword evidence="10" id="KW-1185">Reference proteome</keyword>
<dbReference type="Pfam" id="PF06808">
    <property type="entry name" value="DctM"/>
    <property type="match status" value="1"/>
</dbReference>
<evidence type="ECO:0000259" key="8">
    <source>
        <dbReference type="Pfam" id="PF06808"/>
    </source>
</evidence>
<evidence type="ECO:0000256" key="3">
    <source>
        <dbReference type="ARBA" id="ARBA00022519"/>
    </source>
</evidence>
<feature type="transmembrane region" description="Helical" evidence="7">
    <location>
        <begin position="351"/>
        <end position="373"/>
    </location>
</feature>
<comment type="subunit">
    <text evidence="7">The complex comprises the extracytoplasmic solute receptor protein and the two transmembrane proteins.</text>
</comment>
<dbReference type="AlphaFoldDB" id="A0A6N1VGY6"/>
<comment type="similarity">
    <text evidence="7">Belongs to the TRAP transporter large permease family.</text>
</comment>
<feature type="transmembrane region" description="Helical" evidence="7">
    <location>
        <begin position="306"/>
        <end position="339"/>
    </location>
</feature>
<feature type="transmembrane region" description="Helical" evidence="7">
    <location>
        <begin position="235"/>
        <end position="253"/>
    </location>
</feature>
<feature type="domain" description="TRAP C4-dicarboxylate transport system permease DctM subunit" evidence="8">
    <location>
        <begin position="4"/>
        <end position="407"/>
    </location>
</feature>
<evidence type="ECO:0000256" key="4">
    <source>
        <dbReference type="ARBA" id="ARBA00022692"/>
    </source>
</evidence>
<evidence type="ECO:0000256" key="1">
    <source>
        <dbReference type="ARBA" id="ARBA00004429"/>
    </source>
</evidence>
<organism evidence="9 10">
    <name type="scientific">Oricola thermophila</name>
    <dbReference type="NCBI Taxonomy" id="2742145"/>
    <lineage>
        <taxon>Bacteria</taxon>
        <taxon>Pseudomonadati</taxon>
        <taxon>Pseudomonadota</taxon>
        <taxon>Alphaproteobacteria</taxon>
        <taxon>Hyphomicrobiales</taxon>
        <taxon>Ahrensiaceae</taxon>
        <taxon>Oricola</taxon>
    </lineage>
</organism>
<feature type="transmembrane region" description="Helical" evidence="7">
    <location>
        <begin position="6"/>
        <end position="27"/>
    </location>
</feature>
<evidence type="ECO:0000313" key="9">
    <source>
        <dbReference type="EMBL" id="QKV18552.1"/>
    </source>
</evidence>
<sequence>MTGLVVFLVTLFVGVPIYVAIGLTSWVSMGSFPLTVLIDQMVSALNSFPLVALPLFLLMGNLMGAAGITRTLVAFANMLVGRFRGGLSIGAIGSGVFFASISGSAAADTSALASVLVPAMKEEGYSGGYSGALVAAAGTLGSIIPPSILLVIYGVQTGTSIEGLFVAGILPGLVVAAGMIFLAIYIAHRRGYPLHRGVSMREGLRTTFRALPVLMLPAIVIVGIIAGIFTITESAAVAVAYAVVLVLVSRRIGAHRLWSILIETAKETASVTAVIAASAALAWPLTRSQVPAELAAYVTQEVASPVLILLLVNLLLLFLGMFLAPAAALVLVTPILLPIGHELGIGSLQLGLITVFNLNLGLLTPPVGLGLFITARIAGTTYLEQVREALPFLAVNLLVLLGITYLPFVTTALPSYLGH</sequence>
<feature type="transmembrane region" description="Helical" evidence="7">
    <location>
        <begin position="393"/>
        <end position="417"/>
    </location>
</feature>
<keyword evidence="4 7" id="KW-0812">Transmembrane</keyword>